<keyword evidence="1" id="KW-1133">Transmembrane helix</keyword>
<dbReference type="GeneID" id="29272538"/>
<proteinExistence type="predicted"/>
<evidence type="ECO:0000313" key="3">
    <source>
        <dbReference type="Proteomes" id="UP000028135"/>
    </source>
</evidence>
<keyword evidence="1" id="KW-0472">Membrane</keyword>
<dbReference type="Proteomes" id="UP000028135">
    <property type="component" value="Unassembled WGS sequence"/>
</dbReference>
<gene>
    <name evidence="2" type="ORF">AL00_17595</name>
</gene>
<feature type="transmembrane region" description="Helical" evidence="1">
    <location>
        <begin position="6"/>
        <end position="29"/>
    </location>
</feature>
<dbReference type="RefSeq" id="WP_013039373.1">
    <property type="nucleotide sequence ID" value="NZ_JANF02000082.1"/>
</dbReference>
<dbReference type="AlphaFoldDB" id="A0A8E0WPN7"/>
<dbReference type="EMBL" id="JANF02000082">
    <property type="protein sequence ID" value="KER35171.1"/>
    <property type="molecule type" value="Genomic_DNA"/>
</dbReference>
<comment type="caution">
    <text evidence="2">The sequence shown here is derived from an EMBL/GenBank/DDBJ whole genome shotgun (WGS) entry which is preliminary data.</text>
</comment>
<reference evidence="2 3" key="1">
    <citation type="submission" date="2014-05" db="EMBL/GenBank/DDBJ databases">
        <title>Genome Announcement of Sphingobium lucknowense F2.</title>
        <authorList>
            <person name="Lal R."/>
            <person name="Negi V."/>
            <person name="Lata P."/>
            <person name="Sangwan N."/>
            <person name="Gupta S.K."/>
            <person name="Rao D.L.N."/>
            <person name="Das S."/>
        </authorList>
    </citation>
    <scope>NUCLEOTIDE SEQUENCE [LARGE SCALE GENOMIC DNA]</scope>
    <source>
        <strain evidence="2 3">F2</strain>
    </source>
</reference>
<evidence type="ECO:0000256" key="1">
    <source>
        <dbReference type="SAM" id="Phobius"/>
    </source>
</evidence>
<protein>
    <submittedName>
        <fullName evidence="2">Uncharacterized protein</fullName>
    </submittedName>
</protein>
<organism evidence="2 3">
    <name type="scientific">Sphingobium indicum F2</name>
    <dbReference type="NCBI Taxonomy" id="1450518"/>
    <lineage>
        <taxon>Bacteria</taxon>
        <taxon>Pseudomonadati</taxon>
        <taxon>Pseudomonadota</taxon>
        <taxon>Alphaproteobacteria</taxon>
        <taxon>Sphingomonadales</taxon>
        <taxon>Sphingomonadaceae</taxon>
        <taxon>Sphingobium</taxon>
    </lineage>
</organism>
<name>A0A8E0WPN7_9SPHN</name>
<keyword evidence="1" id="KW-0812">Transmembrane</keyword>
<sequence>MQLIDAVWAYAGQFGITLVVAVGAAWAAFRYLGDKWITNKFSASLEAFKHAHQQELERLKLQINTKFDRTVKLHGNEFEVLPEIWSKLNTSYNSTRALSSPGQQMVLLDQMSEGQLDYFLSQQDIPEYQKDGLKTNPDKNNAFFEISFWNRHFAAAEDARALTSYLHVKGIFLGQEIRSKIKEMEDILWGVIDEQEWEKRHPNPREGRFEKRDLLFKEGGAKMLAIEEAIRSRLWSDAAVTTDLS</sequence>
<accession>A0A8E0WPN7</accession>
<evidence type="ECO:0000313" key="2">
    <source>
        <dbReference type="EMBL" id="KER35171.1"/>
    </source>
</evidence>